<keyword evidence="3 5" id="KW-0408">Iron</keyword>
<name>A0A1F5GT28_9BACT</name>
<keyword evidence="5" id="KW-0560">Oxidoreductase</keyword>
<dbReference type="EC" id="1.17.7.4" evidence="5"/>
<dbReference type="EMBL" id="MFBN01000030">
    <property type="protein sequence ID" value="OGD95030.1"/>
    <property type="molecule type" value="Genomic_DNA"/>
</dbReference>
<dbReference type="PANTHER" id="PTHR30426:SF0">
    <property type="entry name" value="4-HYDROXY-3-METHYLBUT-2-ENYL DIPHOSPHATE REDUCTASE"/>
    <property type="match status" value="1"/>
</dbReference>
<dbReference type="HAMAP" id="MF_00191">
    <property type="entry name" value="IspH"/>
    <property type="match status" value="1"/>
</dbReference>
<dbReference type="Pfam" id="PF02401">
    <property type="entry name" value="LYTB"/>
    <property type="match status" value="1"/>
</dbReference>
<dbReference type="GO" id="GO:0016114">
    <property type="term" value="P:terpenoid biosynthetic process"/>
    <property type="evidence" value="ECO:0007669"/>
    <property type="project" value="UniProtKB-UniRule"/>
</dbReference>
<comment type="function">
    <text evidence="5">Catalyzes the conversion of 1-hydroxy-2-methyl-2-(E)-butenyl 4-diphosphate (HMBPP) into a mixture of isopentenyl diphosphate (IPP) and dimethylallyl diphosphate (DMAPP). Acts in the terminal step of the DOXP/MEP pathway for isoprenoid precursor biosynthesis.</text>
</comment>
<feature type="binding site" evidence="5">
    <location>
        <position position="115"/>
    </location>
    <ligand>
        <name>[4Fe-4S] cluster</name>
        <dbReference type="ChEBI" id="CHEBI:49883"/>
    </ligand>
</feature>
<keyword evidence="2 5" id="KW-0479">Metal-binding</keyword>
<dbReference type="GO" id="GO:0051745">
    <property type="term" value="F:4-hydroxy-3-methylbut-2-enyl diphosphate reductase activity"/>
    <property type="evidence" value="ECO:0007669"/>
    <property type="project" value="UniProtKB-UniRule"/>
</dbReference>
<dbReference type="GO" id="GO:0050992">
    <property type="term" value="P:dimethylallyl diphosphate biosynthetic process"/>
    <property type="evidence" value="ECO:0007669"/>
    <property type="project" value="UniProtKB-UniRule"/>
</dbReference>
<comment type="pathway">
    <text evidence="5">Isoprenoid biosynthesis; dimethylallyl diphosphate biosynthesis; dimethylallyl diphosphate from (2E)-4-hydroxy-3-methylbutenyl diphosphate: step 1/1.</text>
</comment>
<feature type="binding site" evidence="5">
    <location>
        <position position="214"/>
    </location>
    <ligand>
        <name>[4Fe-4S] cluster</name>
        <dbReference type="ChEBI" id="CHEBI:49883"/>
    </ligand>
</feature>
<evidence type="ECO:0000256" key="4">
    <source>
        <dbReference type="ARBA" id="ARBA00023014"/>
    </source>
</evidence>
<feature type="binding site" evidence="5">
    <location>
        <position position="245"/>
    </location>
    <ligand>
        <name>isopentenyl diphosphate</name>
        <dbReference type="ChEBI" id="CHEBI:128769"/>
    </ligand>
</feature>
<feature type="binding site" evidence="5">
    <location>
        <position position="59"/>
    </location>
    <ligand>
        <name>isopentenyl diphosphate</name>
        <dbReference type="ChEBI" id="CHEBI:128769"/>
    </ligand>
</feature>
<comment type="caution">
    <text evidence="5">Lacks conserved residue(s) required for the propagation of feature annotation.</text>
</comment>
<feature type="binding site" evidence="5">
    <location>
        <position position="59"/>
    </location>
    <ligand>
        <name>dimethylallyl diphosphate</name>
        <dbReference type="ChEBI" id="CHEBI:57623"/>
    </ligand>
</feature>
<keyword evidence="4 5" id="KW-0411">Iron-sulfur</keyword>
<dbReference type="GO" id="GO:0046872">
    <property type="term" value="F:metal ion binding"/>
    <property type="evidence" value="ECO:0007669"/>
    <property type="project" value="UniProtKB-KW"/>
</dbReference>
<feature type="binding site" evidence="5">
    <location>
        <position position="184"/>
    </location>
    <ligand>
        <name>(2E)-4-hydroxy-3-methylbut-2-enyl diphosphate</name>
        <dbReference type="ChEBI" id="CHEBI:128753"/>
    </ligand>
</feature>
<feature type="binding site" evidence="5">
    <location>
        <position position="143"/>
    </location>
    <ligand>
        <name>isopentenyl diphosphate</name>
        <dbReference type="ChEBI" id="CHEBI:128769"/>
    </ligand>
</feature>
<feature type="binding site" evidence="5">
    <location>
        <position position="59"/>
    </location>
    <ligand>
        <name>(2E)-4-hydroxy-3-methylbut-2-enyl diphosphate</name>
        <dbReference type="ChEBI" id="CHEBI:128753"/>
    </ligand>
</feature>
<dbReference type="NCBIfam" id="TIGR00216">
    <property type="entry name" value="ispH_lytB"/>
    <property type="match status" value="1"/>
</dbReference>
<dbReference type="Gene3D" id="3.40.50.11270">
    <property type="match status" value="1"/>
</dbReference>
<comment type="similarity">
    <text evidence="5">Belongs to the IspH family.</text>
</comment>
<evidence type="ECO:0000256" key="1">
    <source>
        <dbReference type="ARBA" id="ARBA00022485"/>
    </source>
</evidence>
<evidence type="ECO:0000256" key="5">
    <source>
        <dbReference type="HAMAP-Rule" id="MF_00191"/>
    </source>
</evidence>
<comment type="cofactor">
    <cofactor evidence="5">
        <name>[4Fe-4S] cluster</name>
        <dbReference type="ChEBI" id="CHEBI:49883"/>
    </cofactor>
    <text evidence="5">Binds 1 [4Fe-4S] cluster per subunit.</text>
</comment>
<feature type="binding site" evidence="5">
    <location>
        <position position="245"/>
    </location>
    <ligand>
        <name>(2E)-4-hydroxy-3-methylbut-2-enyl diphosphate</name>
        <dbReference type="ChEBI" id="CHEBI:128753"/>
    </ligand>
</feature>
<feature type="binding site" evidence="5">
    <location>
        <position position="93"/>
    </location>
    <ligand>
        <name>isopentenyl diphosphate</name>
        <dbReference type="ChEBI" id="CHEBI:128769"/>
    </ligand>
</feature>
<evidence type="ECO:0000313" key="7">
    <source>
        <dbReference type="Proteomes" id="UP000178336"/>
    </source>
</evidence>
<dbReference type="Gene3D" id="3.40.1010.20">
    <property type="entry name" value="4-hydroxy-3-methylbut-2-enyl diphosphate reductase, catalytic domain"/>
    <property type="match status" value="2"/>
</dbReference>
<dbReference type="GO" id="GO:0019288">
    <property type="term" value="P:isopentenyl diphosphate biosynthetic process, methylerythritol 4-phosphate pathway"/>
    <property type="evidence" value="ECO:0007669"/>
    <property type="project" value="UniProtKB-UniRule"/>
</dbReference>
<evidence type="ECO:0000256" key="3">
    <source>
        <dbReference type="ARBA" id="ARBA00023004"/>
    </source>
</evidence>
<accession>A0A1F5GT28</accession>
<protein>
    <recommendedName>
        <fullName evidence="5">4-hydroxy-3-methylbut-2-enyl diphosphate reductase</fullName>
        <shortName evidence="5">HMBPP reductase</shortName>
        <ecNumber evidence="5">1.17.7.4</ecNumber>
    </recommendedName>
</protein>
<dbReference type="AlphaFoldDB" id="A0A1F5GT28"/>
<dbReference type="PANTHER" id="PTHR30426">
    <property type="entry name" value="4-HYDROXY-3-METHYLBUT-2-ENYL DIPHOSPHATE REDUCTASE"/>
    <property type="match status" value="1"/>
</dbReference>
<feature type="binding site" evidence="5">
    <location>
        <position position="243"/>
    </location>
    <ligand>
        <name>(2E)-4-hydroxy-3-methylbut-2-enyl diphosphate</name>
        <dbReference type="ChEBI" id="CHEBI:128753"/>
    </ligand>
</feature>
<feature type="binding site" evidence="5">
    <location>
        <position position="28"/>
    </location>
    <ligand>
        <name>[4Fe-4S] cluster</name>
        <dbReference type="ChEBI" id="CHEBI:49883"/>
    </ligand>
</feature>
<organism evidence="6 7">
    <name type="scientific">Candidatus Curtissbacteria bacterium RIFCSPLOWO2_01_FULL_37_9</name>
    <dbReference type="NCBI Taxonomy" id="1797724"/>
    <lineage>
        <taxon>Bacteria</taxon>
        <taxon>Candidatus Curtissiibacteriota</taxon>
    </lineage>
</organism>
<feature type="binding site" evidence="5">
    <location>
        <position position="287"/>
    </location>
    <ligand>
        <name>isopentenyl diphosphate</name>
        <dbReference type="ChEBI" id="CHEBI:128769"/>
    </ligand>
</feature>
<dbReference type="STRING" id="1797724.A3A48_00855"/>
<reference evidence="6 7" key="1">
    <citation type="journal article" date="2016" name="Nat. Commun.">
        <title>Thousands of microbial genomes shed light on interconnected biogeochemical processes in an aquifer system.</title>
        <authorList>
            <person name="Anantharaman K."/>
            <person name="Brown C.T."/>
            <person name="Hug L.A."/>
            <person name="Sharon I."/>
            <person name="Castelle C.J."/>
            <person name="Probst A.J."/>
            <person name="Thomas B.C."/>
            <person name="Singh A."/>
            <person name="Wilkins M.J."/>
            <person name="Karaoz U."/>
            <person name="Brodie E.L."/>
            <person name="Williams K.H."/>
            <person name="Hubbard S.S."/>
            <person name="Banfield J.F."/>
        </authorList>
    </citation>
    <scope>NUCLEOTIDE SEQUENCE [LARGE SCALE GENOMIC DNA]</scope>
</reference>
<feature type="binding site" evidence="5">
    <location>
        <position position="243"/>
    </location>
    <ligand>
        <name>isopentenyl diphosphate</name>
        <dbReference type="ChEBI" id="CHEBI:128769"/>
    </ligand>
</feature>
<feature type="binding site" evidence="5">
    <location>
        <position position="245"/>
    </location>
    <ligand>
        <name>dimethylallyl diphosphate</name>
        <dbReference type="ChEBI" id="CHEBI:57623"/>
    </ligand>
</feature>
<dbReference type="UniPathway" id="UPA00059">
    <property type="reaction ID" value="UER00105"/>
</dbReference>
<comment type="pathway">
    <text evidence="5">Isoprenoid biosynthesis; isopentenyl diphosphate biosynthesis via DXP pathway; isopentenyl diphosphate from 1-deoxy-D-xylulose 5-phosphate: step 6/6.</text>
</comment>
<proteinExistence type="inferred from homology"/>
<keyword evidence="1 5" id="KW-0004">4Fe-4S</keyword>
<keyword evidence="5" id="KW-0414">Isoprene biosynthesis</keyword>
<feature type="binding site" evidence="5">
    <location>
        <position position="143"/>
    </location>
    <ligand>
        <name>(2E)-4-hydroxy-3-methylbut-2-enyl diphosphate</name>
        <dbReference type="ChEBI" id="CHEBI:128753"/>
    </ligand>
</feature>
<sequence>MSPENSASKENSQFTVEKIIVAGNRGPCGGVNMAIGTVDQVLNIVGGREDVFTNWSIVHNDPILKEFQERGLVVMDNDWSKVPDGSIVLFSAHGVPPRFRKIAEERNYLVIDTSCQLVTRVHNLVKKAEKEGKHVIYIGKKGHPETIGVMEEVQEENITLIESQTDVQCLKIGTGVDYIVYSQTTLMTSETDEIEEALRAKFPDIYIPDKLGICYATFNRQAAVKGLIDSGIDMLIVVGSQQSHNSEMLRRMGERAGINSAKLDYPKQLNLNWLANSKRVGFTSGASVLDKFLKPVINKVKTIAPNVPVVYQQQAVEERDLTFILPQESIDRLKARFS</sequence>
<feature type="binding site" evidence="5">
    <location>
        <position position="93"/>
    </location>
    <ligand>
        <name>(2E)-4-hydroxy-3-methylbut-2-enyl diphosphate</name>
        <dbReference type="ChEBI" id="CHEBI:128753"/>
    </ligand>
</feature>
<dbReference type="CDD" id="cd13944">
    <property type="entry name" value="lytB_ispH"/>
    <property type="match status" value="1"/>
</dbReference>
<evidence type="ECO:0000256" key="2">
    <source>
        <dbReference type="ARBA" id="ARBA00022723"/>
    </source>
</evidence>
<feature type="binding site" evidence="5">
    <location>
        <position position="243"/>
    </location>
    <ligand>
        <name>dimethylallyl diphosphate</name>
        <dbReference type="ChEBI" id="CHEBI:57623"/>
    </ligand>
</feature>
<comment type="caution">
    <text evidence="6">The sequence shown here is derived from an EMBL/GenBank/DDBJ whole genome shotgun (WGS) entry which is preliminary data.</text>
</comment>
<dbReference type="Proteomes" id="UP000178336">
    <property type="component" value="Unassembled WGS sequence"/>
</dbReference>
<comment type="catalytic activity">
    <reaction evidence="5">
        <text>dimethylallyl diphosphate + 2 oxidized [2Fe-2S]-[ferredoxin] + H2O = (2E)-4-hydroxy-3-methylbut-2-enyl diphosphate + 2 reduced [2Fe-2S]-[ferredoxin] + 2 H(+)</text>
        <dbReference type="Rhea" id="RHEA:24825"/>
        <dbReference type="Rhea" id="RHEA-COMP:10000"/>
        <dbReference type="Rhea" id="RHEA-COMP:10001"/>
        <dbReference type="ChEBI" id="CHEBI:15377"/>
        <dbReference type="ChEBI" id="CHEBI:15378"/>
        <dbReference type="ChEBI" id="CHEBI:33737"/>
        <dbReference type="ChEBI" id="CHEBI:33738"/>
        <dbReference type="ChEBI" id="CHEBI:57623"/>
        <dbReference type="ChEBI" id="CHEBI:128753"/>
        <dbReference type="EC" id="1.17.7.4"/>
    </reaction>
</comment>
<evidence type="ECO:0000313" key="6">
    <source>
        <dbReference type="EMBL" id="OGD95030.1"/>
    </source>
</evidence>
<comment type="catalytic activity">
    <reaction evidence="5">
        <text>isopentenyl diphosphate + 2 oxidized [2Fe-2S]-[ferredoxin] + H2O = (2E)-4-hydroxy-3-methylbut-2-enyl diphosphate + 2 reduced [2Fe-2S]-[ferredoxin] + 2 H(+)</text>
        <dbReference type="Rhea" id="RHEA:24488"/>
        <dbReference type="Rhea" id="RHEA-COMP:10000"/>
        <dbReference type="Rhea" id="RHEA-COMP:10001"/>
        <dbReference type="ChEBI" id="CHEBI:15377"/>
        <dbReference type="ChEBI" id="CHEBI:15378"/>
        <dbReference type="ChEBI" id="CHEBI:33737"/>
        <dbReference type="ChEBI" id="CHEBI:33738"/>
        <dbReference type="ChEBI" id="CHEBI:128753"/>
        <dbReference type="ChEBI" id="CHEBI:128769"/>
        <dbReference type="EC" id="1.17.7.4"/>
    </reaction>
</comment>
<dbReference type="GO" id="GO:0051539">
    <property type="term" value="F:4 iron, 4 sulfur cluster binding"/>
    <property type="evidence" value="ECO:0007669"/>
    <property type="project" value="UniProtKB-UniRule"/>
</dbReference>
<feature type="binding site" evidence="5">
    <location>
        <position position="287"/>
    </location>
    <ligand>
        <name>dimethylallyl diphosphate</name>
        <dbReference type="ChEBI" id="CHEBI:57623"/>
    </ligand>
</feature>
<feature type="active site" description="Proton donor" evidence="5">
    <location>
        <position position="145"/>
    </location>
</feature>
<feature type="binding site" evidence="5">
    <location>
        <position position="93"/>
    </location>
    <ligand>
        <name>dimethylallyl diphosphate</name>
        <dbReference type="ChEBI" id="CHEBI:57623"/>
    </ligand>
</feature>
<feature type="binding site" evidence="5">
    <location>
        <position position="287"/>
    </location>
    <ligand>
        <name>(2E)-4-hydroxy-3-methylbut-2-enyl diphosphate</name>
        <dbReference type="ChEBI" id="CHEBI:128753"/>
    </ligand>
</feature>
<feature type="binding site" evidence="5">
    <location>
        <position position="143"/>
    </location>
    <ligand>
        <name>dimethylallyl diphosphate</name>
        <dbReference type="ChEBI" id="CHEBI:57623"/>
    </ligand>
</feature>
<dbReference type="InterPro" id="IPR003451">
    <property type="entry name" value="LytB/IspH"/>
</dbReference>
<dbReference type="UniPathway" id="UPA00056">
    <property type="reaction ID" value="UER00097"/>
</dbReference>
<gene>
    <name evidence="5" type="primary">ispH</name>
    <name evidence="6" type="ORF">A3A48_00855</name>
</gene>